<dbReference type="EMBL" id="NIVC01001639">
    <property type="protein sequence ID" value="PAA65563.1"/>
    <property type="molecule type" value="Genomic_DNA"/>
</dbReference>
<sequence length="1815" mass="199263">ELPDVSDNIIRRGNDEFDEATEDDTDEEEAEEGEFESESESDQGDSGEASTAAAAGAPIELNTSEEFAIQEQDRLEDLAQGRRRHVARRGRRHGGVRRHHQQQQLPPSPPPQIVDAFDESDDADVGSGGGGGGSAGNLVAAAAVTDAMRRLRMRTATGSGTGSGDGSRFTAQIQTRHDRDPLAGAGFGGESLMYTGDYSPDVAGSICVSSYLGFSGLHRAPAIMGGLFHGLMDTASSLTPTIRRSASSRSAAAAVVNSGAGSAGANLSAGLEMPPPPSVGVDSSVSVPAVASSSSLSSMNSPAASVSASNSAHNSMTTLAVSSAMSASASSIALRHSSSSTLLQRQQPPQQQQPQPLLVGRPDAPPGSAQACNASVTRTLRREVACDQERQDFCENFTLLLNANLPSRREQRLLSSSGSAGHTGGFGQQPQRNLTNSLFAEIKSYGAELEYSRQLSEGAATVALAVESVLNLRLNSRRRTSELMPQDMAVTQEYVDVLRDDLAKVDAVLSRLDIALDLFPSWRAFIREAPQLGENSPSTKQFLERLDLFWLWRNTLWRLEMTRVDLRTALGLGADDWPMIWPLTPGETTYNDEAQKEVYRWSRYDSQISMCSDANLSVAGVGIGRGGARSNTASPLNVSIPPAVPSSSATPSPVSAGVGRPRPVLSTAPAGVVDDSRLRQTATLAAAESSSPRPESPRVLFSTGANGTNGVDHDTGATSSAATGAGDGGSVDDDTNGTNANRPTVPLFEFDADGTEEPPVAPAPLAVYDEDDEDEEIGNGVAGATALATPSAATAAASEGAVGGATRASLQSPGVSRSQSLYRMYRPYTERNLRSLGRGVSAMLGQLQKLIRPTLVCARQALSPAVGPAGYSETVSGRRRALPHTPSLLAMQNDNEAAAVASQFSMESQLASEIGLPSLLPHYVSLCKLPVDVMHECIKLQMEQKMDPTSLSLTSLGSIVRESKEVMRGSVLVKRFFLEMVGPPTQPFRPNDKEKLMQDSLSALDLDIKNLLIHYFEFLDQWVLRFFKEQPDASKEYKNVLENEWSFIRNLGPYITTGQELAVRHFCKINSHFFQSTGEFFLDSFKLRFSSDQYPPLEVDAEQLRSLKSSAGEARERAMKSLGFVYILKKDLEIAHSYESSAPGRQLFMQMKKFFIRIIPKRKCRCLFFVTKEAYKDKDSAIKLSDFLNSNQKRDWPVNCPLVAVDKTLDKNLVWTGEEVTIQSSDAEYRLNLASVRVPKNKKKEILLISPNSSELEALSSILENKLNGFIVPRDQAICCFDDVFQHMQQLKRSAHSLRQDIFGCLRRMVQDEGDIWPQDALHQGFRVSFEYNKELVRLYADEVNRVELFTHFVELVELYWTFIKDRCEEGQGRLPRWSSPFCDFLLTICVPGLVGLVSRELFDKFRRLVNDCISHLVGNAAKHSSTPSQQTRVTSAAAVGGASEEVRRRQNRGNQGGGLHERRMRAIESLESARQEFLTSKRWIGHVRQDIDPQQRGGARNATAAKYHHFPHRWKRGTRLGEGGRGVAFTAVNLDNGVSMVVKKIDLSRAPESDLKDLIDEFEAVKRLSHDNIVQYYGIEVHRTEALLFMELCDAGDLHSASGQGLDLRMIRDYTGLLTKALAYIHEQKLTHRDVKSANVFLTSSPAKLKLGDFDCAQTCLRHRTRRYTENHPDHMGAADANPDTHQQQQQQHYTPVGTLTFLSPERIRGESRGEPPGDVWGLGCVVWQMLTGKPPWHDLPQEGAIYFKVGFLVQTEQVPLQDPSSRYPDQLFDREAQSFLMDCLRIDPRQRLTAAQLMNHTFVRTCDEFQLSL</sequence>
<dbReference type="OrthoDB" id="1043025at2759"/>
<feature type="compositionally biased region" description="Basic residues" evidence="7">
    <location>
        <begin position="81"/>
        <end position="101"/>
    </location>
</feature>
<proteinExistence type="inferred from homology"/>
<evidence type="ECO:0000256" key="7">
    <source>
        <dbReference type="SAM" id="MobiDB-lite"/>
    </source>
</evidence>
<evidence type="ECO:0000256" key="1">
    <source>
        <dbReference type="ARBA" id="ARBA00006529"/>
    </source>
</evidence>
<protein>
    <recommendedName>
        <fullName evidence="8">Protein kinase domain-containing protein</fullName>
    </recommendedName>
</protein>
<dbReference type="GO" id="GO:0004674">
    <property type="term" value="F:protein serine/threonine kinase activity"/>
    <property type="evidence" value="ECO:0007669"/>
    <property type="project" value="UniProtKB-KW"/>
</dbReference>
<name>A0A267EVL5_9PLAT</name>
<dbReference type="SMART" id="SM00220">
    <property type="entry name" value="S_TKc"/>
    <property type="match status" value="1"/>
</dbReference>
<comment type="similarity">
    <text evidence="1">Belongs to the protein kinase superfamily. STE Ser/Thr protein kinase family. MAP kinase kinase kinase subfamily.</text>
</comment>
<feature type="region of interest" description="Disordered" evidence="7">
    <location>
        <begin position="1421"/>
        <end position="1463"/>
    </location>
</feature>
<dbReference type="Gene3D" id="3.30.200.20">
    <property type="entry name" value="Phosphorylase Kinase, domain 1"/>
    <property type="match status" value="1"/>
</dbReference>
<feature type="region of interest" description="Disordered" evidence="7">
    <location>
        <begin position="1673"/>
        <end position="1693"/>
    </location>
</feature>
<dbReference type="STRING" id="282301.A0A267EVL5"/>
<feature type="region of interest" description="Disordered" evidence="7">
    <location>
        <begin position="411"/>
        <end position="431"/>
    </location>
</feature>
<feature type="compositionally biased region" description="Low complexity" evidence="7">
    <location>
        <begin position="336"/>
        <end position="358"/>
    </location>
</feature>
<dbReference type="InterPro" id="IPR045801">
    <property type="entry name" value="MEKK4_N"/>
</dbReference>
<dbReference type="PANTHER" id="PTHR48016">
    <property type="entry name" value="MAP KINASE KINASE KINASE SSK2-RELATED-RELATED"/>
    <property type="match status" value="1"/>
</dbReference>
<dbReference type="InterPro" id="IPR000719">
    <property type="entry name" value="Prot_kinase_dom"/>
</dbReference>
<dbReference type="Proteomes" id="UP000215902">
    <property type="component" value="Unassembled WGS sequence"/>
</dbReference>
<dbReference type="GO" id="GO:0000165">
    <property type="term" value="P:MAPK cascade"/>
    <property type="evidence" value="ECO:0007669"/>
    <property type="project" value="InterPro"/>
</dbReference>
<evidence type="ECO:0000313" key="10">
    <source>
        <dbReference type="Proteomes" id="UP000215902"/>
    </source>
</evidence>
<gene>
    <name evidence="9" type="ORF">BOX15_Mlig027675g2</name>
</gene>
<feature type="domain" description="Protein kinase" evidence="8">
    <location>
        <begin position="1515"/>
        <end position="1805"/>
    </location>
</feature>
<evidence type="ECO:0000256" key="2">
    <source>
        <dbReference type="ARBA" id="ARBA00022527"/>
    </source>
</evidence>
<feature type="compositionally biased region" description="Low complexity" evidence="7">
    <location>
        <begin position="46"/>
        <end position="57"/>
    </location>
</feature>
<feature type="compositionally biased region" description="Basic and acidic residues" evidence="7">
    <location>
        <begin position="71"/>
        <end position="80"/>
    </location>
</feature>
<dbReference type="InterPro" id="IPR050538">
    <property type="entry name" value="MAP_kinase_kinase_kinase"/>
</dbReference>
<feature type="region of interest" description="Disordered" evidence="7">
    <location>
        <begin position="1"/>
        <end position="136"/>
    </location>
</feature>
<reference evidence="9 10" key="1">
    <citation type="submission" date="2017-06" db="EMBL/GenBank/DDBJ databases">
        <title>A platform for efficient transgenesis in Macrostomum lignano, a flatworm model organism for stem cell research.</title>
        <authorList>
            <person name="Berezikov E."/>
        </authorList>
    </citation>
    <scope>NUCLEOTIDE SEQUENCE [LARGE SCALE GENOMIC DNA]</scope>
    <source>
        <strain evidence="9">DV1</strain>
        <tissue evidence="9">Whole organism</tissue>
    </source>
</reference>
<feature type="compositionally biased region" description="Gly residues" evidence="7">
    <location>
        <begin position="126"/>
        <end position="135"/>
    </location>
</feature>
<dbReference type="InterPro" id="IPR011009">
    <property type="entry name" value="Kinase-like_dom_sf"/>
</dbReference>
<evidence type="ECO:0000313" key="9">
    <source>
        <dbReference type="EMBL" id="PAA65563.1"/>
    </source>
</evidence>
<feature type="compositionally biased region" description="Acidic residues" evidence="7">
    <location>
        <begin position="16"/>
        <end position="45"/>
    </location>
</feature>
<keyword evidence="10" id="KW-1185">Reference proteome</keyword>
<feature type="region of interest" description="Disordered" evidence="7">
    <location>
        <begin position="336"/>
        <end position="372"/>
    </location>
</feature>
<dbReference type="InterPro" id="IPR008271">
    <property type="entry name" value="Ser/Thr_kinase_AS"/>
</dbReference>
<dbReference type="PANTHER" id="PTHR48016:SF32">
    <property type="entry name" value="MITOGEN-ACTIVATED PROTEIN KINASE KINASE KINASE 4"/>
    <property type="match status" value="1"/>
</dbReference>
<evidence type="ECO:0000256" key="6">
    <source>
        <dbReference type="ARBA" id="ARBA00022840"/>
    </source>
</evidence>
<feature type="compositionally biased region" description="Low complexity" evidence="7">
    <location>
        <begin position="642"/>
        <end position="656"/>
    </location>
</feature>
<evidence type="ECO:0000259" key="8">
    <source>
        <dbReference type="PROSITE" id="PS50011"/>
    </source>
</evidence>
<dbReference type="GO" id="GO:0005524">
    <property type="term" value="F:ATP binding"/>
    <property type="evidence" value="ECO:0007669"/>
    <property type="project" value="UniProtKB-KW"/>
</dbReference>
<dbReference type="PROSITE" id="PS00108">
    <property type="entry name" value="PROTEIN_KINASE_ST"/>
    <property type="match status" value="1"/>
</dbReference>
<dbReference type="Pfam" id="PF19431">
    <property type="entry name" value="MEKK4_N"/>
    <property type="match status" value="1"/>
</dbReference>
<keyword evidence="6" id="KW-0067">ATP-binding</keyword>
<accession>A0A267EVL5</accession>
<dbReference type="Pfam" id="PF00069">
    <property type="entry name" value="Pkinase"/>
    <property type="match status" value="1"/>
</dbReference>
<keyword evidence="5" id="KW-0418">Kinase</keyword>
<keyword evidence="2" id="KW-0723">Serine/threonine-protein kinase</keyword>
<feature type="compositionally biased region" description="Polar residues" evidence="7">
    <location>
        <begin position="1423"/>
        <end position="1435"/>
    </location>
</feature>
<evidence type="ECO:0000256" key="5">
    <source>
        <dbReference type="ARBA" id="ARBA00022777"/>
    </source>
</evidence>
<evidence type="ECO:0000256" key="4">
    <source>
        <dbReference type="ARBA" id="ARBA00022741"/>
    </source>
</evidence>
<feature type="region of interest" description="Disordered" evidence="7">
    <location>
        <begin position="642"/>
        <end position="762"/>
    </location>
</feature>
<dbReference type="SUPFAM" id="SSF56112">
    <property type="entry name" value="Protein kinase-like (PK-like)"/>
    <property type="match status" value="1"/>
</dbReference>
<dbReference type="PROSITE" id="PS50011">
    <property type="entry name" value="PROTEIN_KINASE_DOM"/>
    <property type="match status" value="1"/>
</dbReference>
<comment type="caution">
    <text evidence="9">The sequence shown here is derived from an EMBL/GenBank/DDBJ whole genome shotgun (WGS) entry which is preliminary data.</text>
</comment>
<keyword evidence="3" id="KW-0808">Transferase</keyword>
<organism evidence="9 10">
    <name type="scientific">Macrostomum lignano</name>
    <dbReference type="NCBI Taxonomy" id="282301"/>
    <lineage>
        <taxon>Eukaryota</taxon>
        <taxon>Metazoa</taxon>
        <taxon>Spiralia</taxon>
        <taxon>Lophotrochozoa</taxon>
        <taxon>Platyhelminthes</taxon>
        <taxon>Rhabditophora</taxon>
        <taxon>Macrostomorpha</taxon>
        <taxon>Macrostomida</taxon>
        <taxon>Macrostomidae</taxon>
        <taxon>Macrostomum</taxon>
    </lineage>
</organism>
<evidence type="ECO:0000256" key="3">
    <source>
        <dbReference type="ARBA" id="ARBA00022679"/>
    </source>
</evidence>
<keyword evidence="4" id="KW-0547">Nucleotide-binding</keyword>
<dbReference type="Gene3D" id="1.10.510.10">
    <property type="entry name" value="Transferase(Phosphotransferase) domain 1"/>
    <property type="match status" value="1"/>
</dbReference>
<feature type="non-terminal residue" evidence="9">
    <location>
        <position position="1"/>
    </location>
</feature>